<keyword evidence="5 6" id="KW-0472">Membrane</keyword>
<dbReference type="PANTHER" id="PTHR42744">
    <property type="entry name" value="BINDING-PROTEIN-DEPENDENT TRANSPORT SYSTEMS INNER MEMBRANE COMPONENT"/>
    <property type="match status" value="1"/>
</dbReference>
<protein>
    <submittedName>
        <fullName evidence="8">ABC transporter, permease protein</fullName>
    </submittedName>
</protein>
<dbReference type="HOGENOM" id="CLU_036171_2_0_9"/>
<feature type="transmembrane region" description="Helical" evidence="6">
    <location>
        <begin position="355"/>
        <end position="375"/>
    </location>
</feature>
<dbReference type="RefSeq" id="WP_002384764.1">
    <property type="nucleotide sequence ID" value="NZ_GL454447.1"/>
</dbReference>
<keyword evidence="3 6" id="KW-0812">Transmembrane</keyword>
<feature type="transmembrane region" description="Helical" evidence="6">
    <location>
        <begin position="426"/>
        <end position="450"/>
    </location>
</feature>
<evidence type="ECO:0000259" key="7">
    <source>
        <dbReference type="PROSITE" id="PS50928"/>
    </source>
</evidence>
<evidence type="ECO:0000256" key="5">
    <source>
        <dbReference type="ARBA" id="ARBA00023136"/>
    </source>
</evidence>
<dbReference type="EMBL" id="AEBR01000046">
    <property type="protein sequence ID" value="EFM82869.1"/>
    <property type="molecule type" value="Genomic_DNA"/>
</dbReference>
<dbReference type="GO" id="GO:0005886">
    <property type="term" value="C:plasma membrane"/>
    <property type="evidence" value="ECO:0007669"/>
    <property type="project" value="UniProtKB-SubCell"/>
</dbReference>
<gene>
    <name evidence="8" type="ORF">HMPREF9498_01505</name>
</gene>
<dbReference type="SUPFAM" id="SSF161098">
    <property type="entry name" value="MetI-like"/>
    <property type="match status" value="2"/>
</dbReference>
<organism evidence="8 9">
    <name type="scientific">Enterococcus faecalis TX4248</name>
    <dbReference type="NCBI Taxonomy" id="749495"/>
    <lineage>
        <taxon>Bacteria</taxon>
        <taxon>Bacillati</taxon>
        <taxon>Bacillota</taxon>
        <taxon>Bacilli</taxon>
        <taxon>Lactobacillales</taxon>
        <taxon>Enterococcaceae</taxon>
        <taxon>Enterococcus</taxon>
    </lineage>
</organism>
<dbReference type="InterPro" id="IPR000515">
    <property type="entry name" value="MetI-like"/>
</dbReference>
<dbReference type="Gene3D" id="1.10.3720.10">
    <property type="entry name" value="MetI-like"/>
    <property type="match status" value="2"/>
</dbReference>
<feature type="transmembrane region" description="Helical" evidence="6">
    <location>
        <begin position="395"/>
        <end position="414"/>
    </location>
</feature>
<proteinExistence type="inferred from homology"/>
<feature type="transmembrane region" description="Helical" evidence="6">
    <location>
        <begin position="82"/>
        <end position="104"/>
    </location>
</feature>
<accession>A0A125W685</accession>
<evidence type="ECO:0000256" key="1">
    <source>
        <dbReference type="ARBA" id="ARBA00004141"/>
    </source>
</evidence>
<feature type="transmembrane region" description="Helical" evidence="6">
    <location>
        <begin position="257"/>
        <end position="276"/>
    </location>
</feature>
<comment type="caution">
    <text evidence="8">The sequence shown here is derived from an EMBL/GenBank/DDBJ whole genome shotgun (WGS) entry which is preliminary data.</text>
</comment>
<evidence type="ECO:0000256" key="6">
    <source>
        <dbReference type="RuleBase" id="RU363032"/>
    </source>
</evidence>
<feature type="transmembrane region" description="Helical" evidence="6">
    <location>
        <begin position="23"/>
        <end position="44"/>
    </location>
</feature>
<feature type="domain" description="ABC transmembrane type-1" evidence="7">
    <location>
        <begin position="389"/>
        <end position="581"/>
    </location>
</feature>
<evidence type="ECO:0000313" key="8">
    <source>
        <dbReference type="EMBL" id="EFM82869.1"/>
    </source>
</evidence>
<evidence type="ECO:0000256" key="2">
    <source>
        <dbReference type="ARBA" id="ARBA00022448"/>
    </source>
</evidence>
<feature type="transmembrane region" description="Helical" evidence="6">
    <location>
        <begin position="149"/>
        <end position="168"/>
    </location>
</feature>
<dbReference type="GO" id="GO:0055085">
    <property type="term" value="P:transmembrane transport"/>
    <property type="evidence" value="ECO:0007669"/>
    <property type="project" value="InterPro"/>
</dbReference>
<feature type="transmembrane region" description="Helical" evidence="6">
    <location>
        <begin position="559"/>
        <end position="577"/>
    </location>
</feature>
<dbReference type="Proteomes" id="UP000004846">
    <property type="component" value="Unassembled WGS sequence"/>
</dbReference>
<dbReference type="PANTHER" id="PTHR42744:SF1">
    <property type="entry name" value="BINDING-PROTEIN-DEPENDENT TRANSPORT SYSTEMS INNER MEMBRANE COMPONENT"/>
    <property type="match status" value="1"/>
</dbReference>
<feature type="transmembrane region" description="Helical" evidence="6">
    <location>
        <begin position="456"/>
        <end position="481"/>
    </location>
</feature>
<keyword evidence="2 6" id="KW-0813">Transport</keyword>
<dbReference type="AlphaFoldDB" id="A0A125W685"/>
<dbReference type="InterPro" id="IPR035906">
    <property type="entry name" value="MetI-like_sf"/>
</dbReference>
<feature type="transmembrane region" description="Helical" evidence="6">
    <location>
        <begin position="116"/>
        <end position="137"/>
    </location>
</feature>
<name>A0A125W685_ENTFL</name>
<comment type="similarity">
    <text evidence="6">Belongs to the binding-protein-dependent transport system permease family.</text>
</comment>
<reference evidence="8 9" key="1">
    <citation type="submission" date="2010-07" db="EMBL/GenBank/DDBJ databases">
        <authorList>
            <person name="Sid Ahmed O."/>
        </authorList>
    </citation>
    <scope>NUCLEOTIDE SEQUENCE [LARGE SCALE GENOMIC DNA]</scope>
    <source>
        <strain evidence="8 9">TX4248</strain>
    </source>
</reference>
<dbReference type="CDD" id="cd06261">
    <property type="entry name" value="TM_PBP2"/>
    <property type="match status" value="1"/>
</dbReference>
<evidence type="ECO:0000313" key="9">
    <source>
        <dbReference type="Proteomes" id="UP000004846"/>
    </source>
</evidence>
<dbReference type="GeneID" id="60893455"/>
<evidence type="ECO:0000256" key="3">
    <source>
        <dbReference type="ARBA" id="ARBA00022692"/>
    </source>
</evidence>
<dbReference type="Pfam" id="PF00528">
    <property type="entry name" value="BPD_transp_1"/>
    <property type="match status" value="2"/>
</dbReference>
<feature type="transmembrane region" description="Helical" evidence="6">
    <location>
        <begin position="502"/>
        <end position="523"/>
    </location>
</feature>
<evidence type="ECO:0000256" key="4">
    <source>
        <dbReference type="ARBA" id="ARBA00022989"/>
    </source>
</evidence>
<comment type="subcellular location">
    <subcellularLocation>
        <location evidence="6">Cell membrane</location>
        <topology evidence="6">Multi-pass membrane protein</topology>
    </subcellularLocation>
    <subcellularLocation>
        <location evidence="1">Membrane</location>
        <topology evidence="1">Multi-pass membrane protein</topology>
    </subcellularLocation>
</comment>
<dbReference type="PROSITE" id="PS50928">
    <property type="entry name" value="ABC_TM1"/>
    <property type="match status" value="1"/>
</dbReference>
<keyword evidence="4 6" id="KW-1133">Transmembrane helix</keyword>
<sequence length="590" mass="67648">MEVFKLKAVTASSKKNTLLAKSIGNLTLLIILGIFIFIIVFSWLKMNRPLHTLPSEEFLATPSKTDDFLSPSNLFYFSIRTMFRMIVGMAWSFLFSFVFGILAVKYKTARRVILPLVNFLESVPLLGFLTFTTAWLLGLFPGNVMGAEAVAIFAIFTGQAWNIMLTLYQIMEVIPSDLVNVTDQFKYNAWEKFWRLEFVYSIPGLLWNVIISQTAAWFALVASEQASVAFPKETNLYLPGIGSYIQVALNRADFKSCLWAVFALLINVVILNFLVFQPLVRATYYFKYETDVESTTPPKSIIYHLLKKATLTKYFSKAFVKFSHFWIYDLPKVWYFFKLDYLYRLLAKLRHFFKTLWYVSLTIIGVYCSIKLYHFLPHQDFSMIPRLTLYTTLRVTLAMVVAGIIFTPLAIWVANDNRRLSIVQPIGQILGSIPSNVYTPFIVLIISMGFNKLEWWILPLIMVGCQWYFFFNVIAGYLAIPDDIRDVTKLFKLSKWQWWTKFLIPSILPYLITAIINAAGAAWNADIAAESIQWGKKSIDVTGLGQYIAANDGVKDKSALGTLAMCFVVGLCIAFVWQPLYRAAKQKFHY</sequence>